<feature type="chain" id="PRO_5046342014" evidence="1">
    <location>
        <begin position="20"/>
        <end position="216"/>
    </location>
</feature>
<evidence type="ECO:0000256" key="1">
    <source>
        <dbReference type="SAM" id="SignalP"/>
    </source>
</evidence>
<evidence type="ECO:0000313" key="4">
    <source>
        <dbReference type="Proteomes" id="UP001363151"/>
    </source>
</evidence>
<accession>A0ABR1FRM2</accession>
<name>A0ABR1FRM2_AURAN</name>
<reference evidence="3 4" key="1">
    <citation type="submission" date="2024-03" db="EMBL/GenBank/DDBJ databases">
        <title>Aureococcus anophagefferens CCMP1851 and Kratosvirus quantuckense: Draft genome of a second virus-susceptible host strain in the model system.</title>
        <authorList>
            <person name="Chase E."/>
            <person name="Truchon A.R."/>
            <person name="Schepens W."/>
            <person name="Wilhelm S.W."/>
        </authorList>
    </citation>
    <scope>NUCLEOTIDE SEQUENCE [LARGE SCALE GENOMIC DNA]</scope>
    <source>
        <strain evidence="3 4">CCMP1851</strain>
    </source>
</reference>
<dbReference type="InterPro" id="IPR038964">
    <property type="entry name" value="ABFB"/>
</dbReference>
<keyword evidence="1" id="KW-0732">Signal</keyword>
<organism evidence="3 4">
    <name type="scientific">Aureococcus anophagefferens</name>
    <name type="common">Harmful bloom alga</name>
    <dbReference type="NCBI Taxonomy" id="44056"/>
    <lineage>
        <taxon>Eukaryota</taxon>
        <taxon>Sar</taxon>
        <taxon>Stramenopiles</taxon>
        <taxon>Ochrophyta</taxon>
        <taxon>Pelagophyceae</taxon>
        <taxon>Pelagomonadales</taxon>
        <taxon>Pelagomonadaceae</taxon>
        <taxon>Aureococcus</taxon>
    </lineage>
</organism>
<feature type="domain" description="Alpha-L-arabinofuranosidase B catalytic" evidence="2">
    <location>
        <begin position="25"/>
        <end position="212"/>
    </location>
</feature>
<keyword evidence="4" id="KW-1185">Reference proteome</keyword>
<dbReference type="Gene3D" id="2.60.120.200">
    <property type="match status" value="1"/>
</dbReference>
<evidence type="ECO:0000313" key="3">
    <source>
        <dbReference type="EMBL" id="KAK7236770.1"/>
    </source>
</evidence>
<dbReference type="PANTHER" id="PTHR39447:SF2">
    <property type="entry name" value="ALPHA-L-ARABINOFURANOSIDASE B"/>
    <property type="match status" value="1"/>
</dbReference>
<proteinExistence type="predicted"/>
<dbReference type="InterPro" id="IPR015289">
    <property type="entry name" value="A-L-arabinofuranosidase_B_cat"/>
</dbReference>
<dbReference type="PANTHER" id="PTHR39447">
    <property type="entry name" value="ALPHA-L-ARABINOFURANOSIDASE B"/>
    <property type="match status" value="1"/>
</dbReference>
<sequence length="216" mass="23073">MGSPRRLALWWSWLACVRATRPVGPCDIFAAGGTPCVAAHSVARALYANVSGPLYEIRRASDNATTDVPVLADCGIVDASVVDAFCDRDCTITKIYDQSPMRNDLSIAPARRGFRDLGVNATRRATTVGGRTVYAAVFEQEPLATTPKEVGVGYRNDNTTGIATGDDPETLYMVVAGDHYNGACCFDYGNAEDHIGDDGAATMEGISWTRRTGRGA</sequence>
<protein>
    <submittedName>
        <fullName evidence="3">Alpha-L-arabinofuranosidase</fullName>
    </submittedName>
</protein>
<comment type="caution">
    <text evidence="3">The sequence shown here is derived from an EMBL/GenBank/DDBJ whole genome shotgun (WGS) entry which is preliminary data.</text>
</comment>
<feature type="signal peptide" evidence="1">
    <location>
        <begin position="1"/>
        <end position="19"/>
    </location>
</feature>
<evidence type="ECO:0000259" key="2">
    <source>
        <dbReference type="Pfam" id="PF09206"/>
    </source>
</evidence>
<dbReference type="InterPro" id="IPR013320">
    <property type="entry name" value="ConA-like_dom_sf"/>
</dbReference>
<dbReference type="Proteomes" id="UP001363151">
    <property type="component" value="Unassembled WGS sequence"/>
</dbReference>
<dbReference type="Pfam" id="PF09206">
    <property type="entry name" value="ArabFuran-catal"/>
    <property type="match status" value="1"/>
</dbReference>
<gene>
    <name evidence="3" type="primary">abfB</name>
    <name evidence="3" type="ORF">SO694_00093014</name>
</gene>
<dbReference type="SUPFAM" id="SSF49899">
    <property type="entry name" value="Concanavalin A-like lectins/glucanases"/>
    <property type="match status" value="1"/>
</dbReference>
<dbReference type="EMBL" id="JBBJCI010000257">
    <property type="protein sequence ID" value="KAK7236770.1"/>
    <property type="molecule type" value="Genomic_DNA"/>
</dbReference>